<gene>
    <name evidence="5" type="ORF">GTS_35890</name>
</gene>
<dbReference type="InterPro" id="IPR041522">
    <property type="entry name" value="CdaR_GGDEF"/>
</dbReference>
<dbReference type="RefSeq" id="WP_137814997.1">
    <property type="nucleotide sequence ID" value="NZ_BJFL01000019.1"/>
</dbReference>
<dbReference type="PANTHER" id="PTHR33744:SF1">
    <property type="entry name" value="DNA-BINDING TRANSCRIPTIONAL ACTIVATOR ADER"/>
    <property type="match status" value="1"/>
</dbReference>
<comment type="similarity">
    <text evidence="1">Belongs to the CdaR family.</text>
</comment>
<dbReference type="AlphaFoldDB" id="A0A4D4JBY7"/>
<dbReference type="Proteomes" id="UP000298860">
    <property type="component" value="Unassembled WGS sequence"/>
</dbReference>
<comment type="caution">
    <text evidence="5">The sequence shown here is derived from an EMBL/GenBank/DDBJ whole genome shotgun (WGS) entry which is preliminary data.</text>
</comment>
<dbReference type="Pfam" id="PF14361">
    <property type="entry name" value="RsbRD_N"/>
    <property type="match status" value="1"/>
</dbReference>
<dbReference type="InterPro" id="IPR025736">
    <property type="entry name" value="PucR_C-HTH_dom"/>
</dbReference>
<dbReference type="InterPro" id="IPR051448">
    <property type="entry name" value="CdaR-like_regulators"/>
</dbReference>
<dbReference type="EMBL" id="BJFL01000019">
    <property type="protein sequence ID" value="GDY31956.1"/>
    <property type="molecule type" value="Genomic_DNA"/>
</dbReference>
<sequence length="419" mass="45323">MVDEAVVTEHVARIAASLAARASELTSVMVGVYEKDVPRLLRDDEPTVALLASSVQQNVETALQIFQHGIDVSQVEAPVAALQYARRLAQRGTPLVDLIRAYHVGQTAVLDMALQEAARQIDDSEVLGAMARRVLTVTYAFIDRVINQVVTAYEQERDRWLSTRSAMRAARVRAVLEGDAVDVDASEAALGYRLRGTHLGLVAWRAEPRRAEGSLTELERLAAAVAEAAGGAGRPLFVPCDEASAWVWLPLAEPVLPAREVFERAVADTGGGIRVAVGEPGRELAGFRRTHRQALRVQALGLAAGPECDPVMCFAEVGSVALMVSDIDSARAWVADTLGALATDDAHHARLRETLRVFLAEGSSYTAAAARLVMHKNSVQYRVRKAEELLGRDIAANRLDVELALTLCRWLGSAVLSSR</sequence>
<dbReference type="Gene3D" id="1.10.10.2840">
    <property type="entry name" value="PucR C-terminal helix-turn-helix domain"/>
    <property type="match status" value="1"/>
</dbReference>
<dbReference type="InterPro" id="IPR025751">
    <property type="entry name" value="RsbRD_N_dom"/>
</dbReference>
<evidence type="ECO:0000259" key="2">
    <source>
        <dbReference type="Pfam" id="PF13556"/>
    </source>
</evidence>
<dbReference type="Pfam" id="PF17853">
    <property type="entry name" value="GGDEF_2"/>
    <property type="match status" value="1"/>
</dbReference>
<dbReference type="InterPro" id="IPR042070">
    <property type="entry name" value="PucR_C-HTH_sf"/>
</dbReference>
<feature type="domain" description="CdaR GGDEF-like" evidence="4">
    <location>
        <begin position="180"/>
        <end position="298"/>
    </location>
</feature>
<feature type="domain" description="RsbT co-antagonist protein RsbRD N-terminal" evidence="3">
    <location>
        <begin position="24"/>
        <end position="168"/>
    </location>
</feature>
<feature type="domain" description="PucR C-terminal helix-turn-helix" evidence="2">
    <location>
        <begin position="351"/>
        <end position="406"/>
    </location>
</feature>
<evidence type="ECO:0000256" key="1">
    <source>
        <dbReference type="ARBA" id="ARBA00006754"/>
    </source>
</evidence>
<organism evidence="5 6">
    <name type="scientific">Gandjariella thermophila</name>
    <dbReference type="NCBI Taxonomy" id="1931992"/>
    <lineage>
        <taxon>Bacteria</taxon>
        <taxon>Bacillati</taxon>
        <taxon>Actinomycetota</taxon>
        <taxon>Actinomycetes</taxon>
        <taxon>Pseudonocardiales</taxon>
        <taxon>Pseudonocardiaceae</taxon>
        <taxon>Gandjariella</taxon>
    </lineage>
</organism>
<accession>A0A4D4JBY7</accession>
<protein>
    <submittedName>
        <fullName evidence="5">ABC transporter substrate-binding protein</fullName>
    </submittedName>
</protein>
<dbReference type="OrthoDB" id="3663486at2"/>
<dbReference type="Pfam" id="PF13556">
    <property type="entry name" value="HTH_30"/>
    <property type="match status" value="1"/>
</dbReference>
<name>A0A4D4JBY7_9PSEU</name>
<keyword evidence="6" id="KW-1185">Reference proteome</keyword>
<evidence type="ECO:0000313" key="6">
    <source>
        <dbReference type="Proteomes" id="UP000298860"/>
    </source>
</evidence>
<reference evidence="6" key="1">
    <citation type="submission" date="2019-04" db="EMBL/GenBank/DDBJ databases">
        <title>Draft genome sequence of Pseudonocardiaceae bacterium SL3-2-4.</title>
        <authorList>
            <person name="Ningsih F."/>
            <person name="Yokota A."/>
            <person name="Sakai Y."/>
            <person name="Nanatani K."/>
            <person name="Yabe S."/>
            <person name="Oetari A."/>
            <person name="Sjamsuridzal W."/>
        </authorList>
    </citation>
    <scope>NUCLEOTIDE SEQUENCE [LARGE SCALE GENOMIC DNA]</scope>
    <source>
        <strain evidence="6">SL3-2-4</strain>
    </source>
</reference>
<evidence type="ECO:0000259" key="3">
    <source>
        <dbReference type="Pfam" id="PF14361"/>
    </source>
</evidence>
<evidence type="ECO:0000259" key="4">
    <source>
        <dbReference type="Pfam" id="PF17853"/>
    </source>
</evidence>
<evidence type="ECO:0000313" key="5">
    <source>
        <dbReference type="EMBL" id="GDY31956.1"/>
    </source>
</evidence>
<proteinExistence type="inferred from homology"/>
<dbReference type="PANTHER" id="PTHR33744">
    <property type="entry name" value="CARBOHYDRATE DIACID REGULATOR"/>
    <property type="match status" value="1"/>
</dbReference>